<dbReference type="CDD" id="cd07061">
    <property type="entry name" value="HP_HAP_like"/>
    <property type="match status" value="1"/>
</dbReference>
<dbReference type="Gene3D" id="3.40.50.11950">
    <property type="match status" value="1"/>
</dbReference>
<keyword evidence="6 10" id="KW-0418">Kinase</keyword>
<feature type="compositionally biased region" description="Basic and acidic residues" evidence="11">
    <location>
        <begin position="774"/>
        <end position="800"/>
    </location>
</feature>
<dbReference type="GO" id="GO:0033857">
    <property type="term" value="F:5-diphosphoinositol pentakisphosphate 1-kinase activity"/>
    <property type="evidence" value="ECO:0007669"/>
    <property type="project" value="Ensembl"/>
</dbReference>
<evidence type="ECO:0000256" key="11">
    <source>
        <dbReference type="SAM" id="MobiDB-lite"/>
    </source>
</evidence>
<evidence type="ECO:0000259" key="12">
    <source>
        <dbReference type="Pfam" id="PF18086"/>
    </source>
</evidence>
<dbReference type="Gene3D" id="3.40.50.1240">
    <property type="entry name" value="Phosphoglycerate mutase-like"/>
    <property type="match status" value="1"/>
</dbReference>
<evidence type="ECO:0000256" key="4">
    <source>
        <dbReference type="ARBA" id="ARBA00022679"/>
    </source>
</evidence>
<keyword evidence="3 10" id="KW-0963">Cytoplasm</keyword>
<dbReference type="PANTHER" id="PTHR12750:SF10">
    <property type="entry name" value="INOSITOL HEXAKISPHOSPHATE AND DIPHOSPHOINOSITOL-PENTAKISPHOSPHATE KINASE 2"/>
    <property type="match status" value="1"/>
</dbReference>
<keyword evidence="5 10" id="KW-0547">Nucleotide-binding</keyword>
<dbReference type="GO" id="GO:0005829">
    <property type="term" value="C:cytosol"/>
    <property type="evidence" value="ECO:0007669"/>
    <property type="project" value="UniProtKB-SubCell"/>
</dbReference>
<comment type="catalytic activity">
    <reaction evidence="9">
        <text>1D-myo-inositol hexakisphosphate + ATP = 1-diphospho-1D-myo-inositol 2,3,4,5,6-pentakisphosphate + ADP</text>
        <dbReference type="Rhea" id="RHEA:37459"/>
        <dbReference type="ChEBI" id="CHEBI:30616"/>
        <dbReference type="ChEBI" id="CHEBI:58130"/>
        <dbReference type="ChEBI" id="CHEBI:74946"/>
        <dbReference type="ChEBI" id="CHEBI:456216"/>
        <dbReference type="EC" id="2.7.4.24"/>
    </reaction>
    <physiologicalReaction direction="left-to-right" evidence="9">
        <dbReference type="Rhea" id="RHEA:37460"/>
    </physiologicalReaction>
</comment>
<dbReference type="AlphaFoldDB" id="A0A2K6FGS3"/>
<feature type="domain" description="VIP1 N-terminal" evidence="12">
    <location>
        <begin position="44"/>
        <end position="109"/>
    </location>
</feature>
<organism evidence="13 14">
    <name type="scientific">Propithecus coquereli</name>
    <name type="common">Coquerel's sifaka</name>
    <name type="synonym">Propithecus verreauxi coquereli</name>
    <dbReference type="NCBI Taxonomy" id="379532"/>
    <lineage>
        <taxon>Eukaryota</taxon>
        <taxon>Metazoa</taxon>
        <taxon>Chordata</taxon>
        <taxon>Craniata</taxon>
        <taxon>Vertebrata</taxon>
        <taxon>Euteleostomi</taxon>
        <taxon>Mammalia</taxon>
        <taxon>Eutheria</taxon>
        <taxon>Euarchontoglires</taxon>
        <taxon>Primates</taxon>
        <taxon>Strepsirrhini</taxon>
        <taxon>Lemuriformes</taxon>
        <taxon>Indriidae</taxon>
        <taxon>Propithecus</taxon>
    </lineage>
</organism>
<dbReference type="PROSITE" id="PS00616">
    <property type="entry name" value="HIS_ACID_PHOSPHAT_1"/>
    <property type="match status" value="1"/>
</dbReference>
<dbReference type="GO" id="GO:0032958">
    <property type="term" value="P:inositol phosphate biosynthetic process"/>
    <property type="evidence" value="ECO:0007669"/>
    <property type="project" value="TreeGrafter"/>
</dbReference>
<keyword evidence="4 10" id="KW-0808">Transferase</keyword>
<evidence type="ECO:0000256" key="7">
    <source>
        <dbReference type="ARBA" id="ARBA00022840"/>
    </source>
</evidence>
<dbReference type="Pfam" id="PF00328">
    <property type="entry name" value="His_Phos_2"/>
    <property type="match status" value="1"/>
</dbReference>
<evidence type="ECO:0000256" key="8">
    <source>
        <dbReference type="ARBA" id="ARBA00033696"/>
    </source>
</evidence>
<feature type="region of interest" description="Disordered" evidence="11">
    <location>
        <begin position="820"/>
        <end position="875"/>
    </location>
</feature>
<dbReference type="Pfam" id="PF18086">
    <property type="entry name" value="PPIP5K2_N"/>
    <property type="match status" value="1"/>
</dbReference>
<dbReference type="GO" id="GO:0005524">
    <property type="term" value="F:ATP binding"/>
    <property type="evidence" value="ECO:0007669"/>
    <property type="project" value="UniProtKB-KW"/>
</dbReference>
<sequence>MSEAPRFFVGPEDTEINPGNYRHFFHHADEDDDEDDESPPERQIVVGICSMAKKSKSKPMKEILERISLFKYITVVVFEEEVILNEPVENWPLCDCLISFHSKVFTMKNKFVMNSLNVIFSFFFRREVYSILQAEGILLPRYAILNRDPNNPKGKKSNVRKTGSYIYEEFMPTDGTDVKVGLITVEFNFIFQQTVCGFDLLRANGQSYVCDVNGFSFVKNSMKYYDDCAKILGNIVMRELAPQFHIPWSIPLEAEDIPIVPTTSGTMMELRCVIAVIRHGDRTPKQKMKMEVRHQKFFDLFEKCDGYKSGKLKLKNFKFLLVKLHKNSILLLDIARQLLMELGQNNDSEIEENKPKLEQLKTVLEILIFLLYHCRDYAGFPGCGLLRLHSTYRHDLKIYASDEGRVQMTAAAFAKGLLALEGELTPILVQMVKSANMNGLLDSDSDSLSSCQQRVKARLHEILQKDRDFTAEDYEKLTPSGSISLVKSMHLIKNPVKTCDKVYSLIQSLTSQIRHRMEDPKSSDIQLYHSETLELMLRRWSKLEKDFKTKNGRYDISKIPDIYDCIKYDVQHNGSLKLENTMELYRLSKALADIVIPQEYGITKAEKLEIAKGYCTPLVRKIRSDLQRTQDDDTVNKLHPVYSRGVLSPERHVRTRLYFTSESHVHSLLSILRYGALCNTNDSLNEDEGMLKKCLPYIPFVQESKDEQWKRAMDYLNVVNELNYMTQIVIMLYEDPNKDLSSEERFHVELHFSPGAKGCEEDKNLPSGYGYRPASRENEGRRSFKIDNDDEPHTSKKDEVDRAVILFKPMVSEPIHIHRKSPLPRSRKMTTNEEESPLSVSSPEGTGTWLHYTSGVGTGRRRRRSGEQITSSPVSPKSLAFTSSIFGSWQQVVSENANYLRTARTLVEQKQNPTVGSHCAGLFSTSVLGGSSSAPNLQDYARTHRKKLTSSGCIDDATRGSAVKRFSISFARHPTNEHLHLYRCWSISSVEFLGSSGFELYSMVPSICPLETLHNALSLKQVDEFLASIASPSSDVPRKTPESSSTALRSTIVCWFLCLFCIATSGPSGAVVSNTSSRKKNITSKTEMHEHKKNTGKKK</sequence>
<evidence type="ECO:0000256" key="5">
    <source>
        <dbReference type="ARBA" id="ARBA00022741"/>
    </source>
</evidence>
<evidence type="ECO:0000256" key="3">
    <source>
        <dbReference type="ARBA" id="ARBA00022490"/>
    </source>
</evidence>
<reference evidence="13" key="2">
    <citation type="submission" date="2025-09" db="UniProtKB">
        <authorList>
            <consortium name="Ensembl"/>
        </authorList>
    </citation>
    <scope>IDENTIFICATION</scope>
</reference>
<dbReference type="Gene3D" id="3.30.470.20">
    <property type="entry name" value="ATP-grasp fold, B domain"/>
    <property type="match status" value="2"/>
</dbReference>
<evidence type="ECO:0000313" key="13">
    <source>
        <dbReference type="Ensembl" id="ENSPCOP00000013173.1"/>
    </source>
</evidence>
<dbReference type="FunFam" id="3.40.50.11950:FF:000003">
    <property type="entry name" value="Inositol hexakisphosphate and diphosphoinositol-pentakisphosphate kinase"/>
    <property type="match status" value="1"/>
</dbReference>
<comment type="subcellular location">
    <subcellularLocation>
        <location evidence="1 10">Cytoplasm</location>
        <location evidence="1 10">Cytosol</location>
    </subcellularLocation>
</comment>
<reference evidence="13" key="1">
    <citation type="submission" date="2025-08" db="UniProtKB">
        <authorList>
            <consortium name="Ensembl"/>
        </authorList>
    </citation>
    <scope>IDENTIFICATION</scope>
</reference>
<dbReference type="GeneTree" id="ENSGT00390000009048"/>
<dbReference type="Ensembl" id="ENSPCOT00000023776.1">
    <property type="protein sequence ID" value="ENSPCOP00000013173.1"/>
    <property type="gene ID" value="ENSPCOG00000018179.1"/>
</dbReference>
<dbReference type="OMA" id="YPIEALM"/>
<dbReference type="InterPro" id="IPR040557">
    <property type="entry name" value="VIP1_N"/>
</dbReference>
<evidence type="ECO:0000256" key="1">
    <source>
        <dbReference type="ARBA" id="ARBA00004514"/>
    </source>
</evidence>
<dbReference type="STRING" id="379532.ENSPCOP00000013173"/>
<dbReference type="GO" id="GO:0006020">
    <property type="term" value="P:inositol metabolic process"/>
    <property type="evidence" value="ECO:0007669"/>
    <property type="project" value="TreeGrafter"/>
</dbReference>
<dbReference type="InterPro" id="IPR037446">
    <property type="entry name" value="His_Pase_VIP1"/>
</dbReference>
<accession>A0A2K6FGS3</accession>
<evidence type="ECO:0000256" key="9">
    <source>
        <dbReference type="ARBA" id="ARBA00034629"/>
    </source>
</evidence>
<evidence type="ECO:0000256" key="2">
    <source>
        <dbReference type="ARBA" id="ARBA00005609"/>
    </source>
</evidence>
<feature type="region of interest" description="Disordered" evidence="11">
    <location>
        <begin position="757"/>
        <end position="800"/>
    </location>
</feature>
<evidence type="ECO:0000256" key="10">
    <source>
        <dbReference type="RuleBase" id="RU365032"/>
    </source>
</evidence>
<dbReference type="GO" id="GO:0052723">
    <property type="term" value="F:inositol hexakisphosphate 1-kinase activity"/>
    <property type="evidence" value="ECO:0007669"/>
    <property type="project" value="RHEA"/>
</dbReference>
<keyword evidence="7 10" id="KW-0067">ATP-binding</keyword>
<dbReference type="InterPro" id="IPR029033">
    <property type="entry name" value="His_PPase_superfam"/>
</dbReference>
<comment type="catalytic activity">
    <reaction evidence="8">
        <text>5-diphospho-1D-myo-inositol 1,2,3,4,6-pentakisphosphate + ATP + H(+) = 1,5-bis(diphospho)-1D-myo-inositol 2,3,4,6-tetrakisphosphate + ADP</text>
        <dbReference type="Rhea" id="RHEA:10276"/>
        <dbReference type="ChEBI" id="CHEBI:15378"/>
        <dbReference type="ChEBI" id="CHEBI:30616"/>
        <dbReference type="ChEBI" id="CHEBI:58628"/>
        <dbReference type="ChEBI" id="CHEBI:77983"/>
        <dbReference type="ChEBI" id="CHEBI:456216"/>
        <dbReference type="EC" id="2.7.4.24"/>
    </reaction>
    <physiologicalReaction direction="left-to-right" evidence="8">
        <dbReference type="Rhea" id="RHEA:10277"/>
    </physiologicalReaction>
</comment>
<dbReference type="InterPro" id="IPR033379">
    <property type="entry name" value="Acid_Pase_AS"/>
</dbReference>
<dbReference type="SUPFAM" id="SSF53254">
    <property type="entry name" value="Phosphoglycerate mutase-like"/>
    <property type="match status" value="1"/>
</dbReference>
<name>A0A2K6FGS3_PROCO</name>
<evidence type="ECO:0000256" key="6">
    <source>
        <dbReference type="ARBA" id="ARBA00022777"/>
    </source>
</evidence>
<dbReference type="EC" id="2.7.4.24" evidence="10"/>
<protein>
    <recommendedName>
        <fullName evidence="10">Inositol hexakisphosphate and diphosphoinositol-pentakisphosphate kinase</fullName>
        <ecNumber evidence="10">2.7.4.24</ecNumber>
    </recommendedName>
</protein>
<gene>
    <name evidence="13" type="primary">PPIP5K2</name>
</gene>
<comment type="function">
    <text evidence="10">Bifunctional inositol kinase that acts in concert with the IP6K kinases to synthesize the diphosphate group-containing inositol pyrophosphates diphosphoinositol pentakisphosphate, PP-InsP5, and bis-diphosphoinositol tetrakisphosphate, (PP)2-InsP4. PP-InsP5 and (PP)2-InsP4, also respectively called InsP7 and InsP8, may regulate a variety of cellular processes, including apoptosis, vesicle trafficking, cytoskeletal dynamics, and exocytosis. Phosphorylates inositol hexakisphosphate (InsP6).</text>
</comment>
<comment type="similarity">
    <text evidence="2 10">Belongs to the histidine acid phosphatase family. VIP1 subfamily.</text>
</comment>
<feature type="region of interest" description="Disordered" evidence="11">
    <location>
        <begin position="1068"/>
        <end position="1099"/>
    </location>
</feature>
<dbReference type="Proteomes" id="UP000233160">
    <property type="component" value="Unassembled WGS sequence"/>
</dbReference>
<proteinExistence type="inferred from homology"/>
<dbReference type="InterPro" id="IPR000560">
    <property type="entry name" value="His_Pase_clade-2"/>
</dbReference>
<dbReference type="PANTHER" id="PTHR12750">
    <property type="entry name" value="DIPHOSPHOINOSITOL PENTAKISPHOSPHATE KINASE"/>
    <property type="match status" value="1"/>
</dbReference>
<keyword evidence="14" id="KW-1185">Reference proteome</keyword>
<evidence type="ECO:0000313" key="14">
    <source>
        <dbReference type="Proteomes" id="UP000233160"/>
    </source>
</evidence>